<dbReference type="GO" id="GO:0047372">
    <property type="term" value="F:monoacylglycerol lipase activity"/>
    <property type="evidence" value="ECO:0007669"/>
    <property type="project" value="TreeGrafter"/>
</dbReference>
<evidence type="ECO:0000259" key="3">
    <source>
        <dbReference type="Pfam" id="PF12697"/>
    </source>
</evidence>
<comment type="caution">
    <text evidence="4">The sequence shown here is derived from an EMBL/GenBank/DDBJ whole genome shotgun (WGS) entry which is preliminary data.</text>
</comment>
<dbReference type="Pfam" id="PF12697">
    <property type="entry name" value="Abhydrolase_6"/>
    <property type="match status" value="1"/>
</dbReference>
<dbReference type="EMBL" id="JACYTR010000030">
    <property type="protein sequence ID" value="MBD8526747.1"/>
    <property type="molecule type" value="Genomic_DNA"/>
</dbReference>
<dbReference type="SUPFAM" id="SSF53474">
    <property type="entry name" value="alpha/beta-Hydrolases"/>
    <property type="match status" value="1"/>
</dbReference>
<dbReference type="AlphaFoldDB" id="A0AAW3ZQ70"/>
<comment type="similarity">
    <text evidence="1">Belongs to the AB hydrolase superfamily. AB hydrolase 4 family.</text>
</comment>
<dbReference type="RefSeq" id="WP_192030169.1">
    <property type="nucleotide sequence ID" value="NZ_JACYTR010000030.1"/>
</dbReference>
<protein>
    <submittedName>
        <fullName evidence="4">Alpha/beta fold hydrolase</fullName>
    </submittedName>
</protein>
<organism evidence="4 5">
    <name type="scientific">Pseudomarimonas arenosa</name>
    <dbReference type="NCBI Taxonomy" id="2774145"/>
    <lineage>
        <taxon>Bacteria</taxon>
        <taxon>Pseudomonadati</taxon>
        <taxon>Pseudomonadota</taxon>
        <taxon>Gammaproteobacteria</taxon>
        <taxon>Lysobacterales</taxon>
        <taxon>Lysobacteraceae</taxon>
        <taxon>Pseudomarimonas</taxon>
    </lineage>
</organism>
<gene>
    <name evidence="4" type="ORF">IFO71_13475</name>
</gene>
<dbReference type="InterPro" id="IPR050960">
    <property type="entry name" value="AB_hydrolase_4_sf"/>
</dbReference>
<dbReference type="PIRSF" id="PIRSF005211">
    <property type="entry name" value="Ab_hydro_YheT"/>
    <property type="match status" value="1"/>
</dbReference>
<feature type="active site" description="Charge relay system" evidence="2">
    <location>
        <position position="305"/>
    </location>
</feature>
<dbReference type="Proteomes" id="UP000613768">
    <property type="component" value="Unassembled WGS sequence"/>
</dbReference>
<feature type="domain" description="AB hydrolase-1" evidence="3">
    <location>
        <begin position="75"/>
        <end position="309"/>
    </location>
</feature>
<dbReference type="InterPro" id="IPR029058">
    <property type="entry name" value="AB_hydrolase_fold"/>
</dbReference>
<feature type="active site" description="Charge relay system" evidence="2">
    <location>
        <position position="278"/>
    </location>
</feature>
<sequence>MTQDTHPFRPRGWLSNPHLQSVLASSGLRRALASRRRARIEGAAEAVLLDCGDGVRLLGYHTRQSLLDRPRGLAVLLHGWEGSVQSTYLIHTGARLLEEGFDVFRLNLRDHGDTHHLNVELFHSCRIDEVVGALGEIARYFPQRPICLAGYSLGGNFTLRCALRAPAAHIPLAKAVAICPVISPAAGLQAIESAPWFYQAYFLRKWRASLARKAKLFPKAFDFTDWYAKDDLRELTRKLVQRYTDFPTLEQYLDGYSIAGDRLSTLSVSSSILTAADDPIIPLADFLRLELPDCARLEIAPHGGHCGFLPGLRGRSYAEDFIAAEFAQVAVA</sequence>
<keyword evidence="4" id="KW-0378">Hydrolase</keyword>
<dbReference type="PANTHER" id="PTHR10794">
    <property type="entry name" value="ABHYDROLASE DOMAIN-CONTAINING PROTEIN"/>
    <property type="match status" value="1"/>
</dbReference>
<evidence type="ECO:0000313" key="5">
    <source>
        <dbReference type="Proteomes" id="UP000613768"/>
    </source>
</evidence>
<evidence type="ECO:0000313" key="4">
    <source>
        <dbReference type="EMBL" id="MBD8526747.1"/>
    </source>
</evidence>
<feature type="active site" description="Charge relay system" evidence="2">
    <location>
        <position position="152"/>
    </location>
</feature>
<keyword evidence="5" id="KW-1185">Reference proteome</keyword>
<accession>A0AAW3ZQ70</accession>
<proteinExistence type="inferred from homology"/>
<evidence type="ECO:0000256" key="1">
    <source>
        <dbReference type="ARBA" id="ARBA00010884"/>
    </source>
</evidence>
<dbReference type="Gene3D" id="3.40.50.1820">
    <property type="entry name" value="alpha/beta hydrolase"/>
    <property type="match status" value="1"/>
</dbReference>
<dbReference type="GO" id="GO:0034338">
    <property type="term" value="F:short-chain carboxylesterase activity"/>
    <property type="evidence" value="ECO:0007669"/>
    <property type="project" value="TreeGrafter"/>
</dbReference>
<dbReference type="InterPro" id="IPR012020">
    <property type="entry name" value="ABHD4"/>
</dbReference>
<dbReference type="PANTHER" id="PTHR10794:SF63">
    <property type="entry name" value="ALPHA_BETA HYDROLASE 1, ISOFORM A"/>
    <property type="match status" value="1"/>
</dbReference>
<evidence type="ECO:0000256" key="2">
    <source>
        <dbReference type="PIRSR" id="PIRSR005211-1"/>
    </source>
</evidence>
<dbReference type="InterPro" id="IPR000073">
    <property type="entry name" value="AB_hydrolase_1"/>
</dbReference>
<reference evidence="4 5" key="1">
    <citation type="submission" date="2020-09" db="EMBL/GenBank/DDBJ databases">
        <title>Pseudoxanthomonas sp. CAU 1598 isolated from sand of Yaerae Beach.</title>
        <authorList>
            <person name="Kim W."/>
        </authorList>
    </citation>
    <scope>NUCLEOTIDE SEQUENCE [LARGE SCALE GENOMIC DNA]</scope>
    <source>
        <strain evidence="4 5">CAU 1598</strain>
    </source>
</reference>
<name>A0AAW3ZQ70_9GAMM</name>